<accession>A0ABX0XPS0</accession>
<comment type="caution">
    <text evidence="1">The sequence shown here is derived from an EMBL/GenBank/DDBJ whole genome shotgun (WGS) entry which is preliminary data.</text>
</comment>
<dbReference type="EMBL" id="JAATJE010000002">
    <property type="protein sequence ID" value="NJC35290.1"/>
    <property type="molecule type" value="Genomic_DNA"/>
</dbReference>
<evidence type="ECO:0000313" key="1">
    <source>
        <dbReference type="EMBL" id="NJC35290.1"/>
    </source>
</evidence>
<reference evidence="1 2" key="1">
    <citation type="submission" date="2020-03" db="EMBL/GenBank/DDBJ databases">
        <title>Genomic Encyclopedia of Type Strains, Phase IV (KMG-IV): sequencing the most valuable type-strain genomes for metagenomic binning, comparative biology and taxonomic classification.</title>
        <authorList>
            <person name="Goeker M."/>
        </authorList>
    </citation>
    <scope>NUCLEOTIDE SEQUENCE [LARGE SCALE GENOMIC DNA]</scope>
    <source>
        <strain evidence="1 2">DSM 27651</strain>
    </source>
</reference>
<evidence type="ECO:0000313" key="2">
    <source>
        <dbReference type="Proteomes" id="UP000734218"/>
    </source>
</evidence>
<dbReference type="Proteomes" id="UP000734218">
    <property type="component" value="Unassembled WGS sequence"/>
</dbReference>
<name>A0ABX0XPS0_9SPHN</name>
<keyword evidence="2" id="KW-1185">Reference proteome</keyword>
<dbReference type="RefSeq" id="WP_167956070.1">
    <property type="nucleotide sequence ID" value="NZ_JAATJE010000002.1"/>
</dbReference>
<proteinExistence type="predicted"/>
<protein>
    <submittedName>
        <fullName evidence="1">Uncharacterized protein</fullName>
    </submittedName>
</protein>
<organism evidence="1 2">
    <name type="scientific">Sphingomonas jejuensis</name>
    <dbReference type="NCBI Taxonomy" id="904715"/>
    <lineage>
        <taxon>Bacteria</taxon>
        <taxon>Pseudomonadati</taxon>
        <taxon>Pseudomonadota</taxon>
        <taxon>Alphaproteobacteria</taxon>
        <taxon>Sphingomonadales</taxon>
        <taxon>Sphingomonadaceae</taxon>
        <taxon>Sphingomonas</taxon>
    </lineage>
</organism>
<sequence length="61" mass="6508">MKWAILLLALVGAANPNNNPAFGNDGAKPIRLSGGALRRAVEGYNLWPIEMQQGQGAEPLH</sequence>
<gene>
    <name evidence="1" type="ORF">GGR88_002804</name>
</gene>